<dbReference type="Proteomes" id="UP000276133">
    <property type="component" value="Unassembled WGS sequence"/>
</dbReference>
<evidence type="ECO:0000313" key="1">
    <source>
        <dbReference type="EMBL" id="RNA32650.1"/>
    </source>
</evidence>
<gene>
    <name evidence="1" type="ORF">BpHYR1_035334</name>
</gene>
<sequence>MDIIYVDSDKSNLFANINGIKRTKISLSGIDVDAYNRKYERLIAKYTYEEVAANWKPFAEKKSNLSYHRKK</sequence>
<organism evidence="1 2">
    <name type="scientific">Brachionus plicatilis</name>
    <name type="common">Marine rotifer</name>
    <name type="synonym">Brachionus muelleri</name>
    <dbReference type="NCBI Taxonomy" id="10195"/>
    <lineage>
        <taxon>Eukaryota</taxon>
        <taxon>Metazoa</taxon>
        <taxon>Spiralia</taxon>
        <taxon>Gnathifera</taxon>
        <taxon>Rotifera</taxon>
        <taxon>Eurotatoria</taxon>
        <taxon>Monogononta</taxon>
        <taxon>Pseudotrocha</taxon>
        <taxon>Ploima</taxon>
        <taxon>Brachionidae</taxon>
        <taxon>Brachionus</taxon>
    </lineage>
</organism>
<evidence type="ECO:0000313" key="2">
    <source>
        <dbReference type="Proteomes" id="UP000276133"/>
    </source>
</evidence>
<accession>A0A3M7SAQ5</accession>
<name>A0A3M7SAQ5_BRAPC</name>
<dbReference type="EMBL" id="REGN01001773">
    <property type="protein sequence ID" value="RNA32650.1"/>
    <property type="molecule type" value="Genomic_DNA"/>
</dbReference>
<comment type="caution">
    <text evidence="1">The sequence shown here is derived from an EMBL/GenBank/DDBJ whole genome shotgun (WGS) entry which is preliminary data.</text>
</comment>
<keyword evidence="2" id="KW-1185">Reference proteome</keyword>
<proteinExistence type="predicted"/>
<reference evidence="1 2" key="1">
    <citation type="journal article" date="2018" name="Sci. Rep.">
        <title>Genomic signatures of local adaptation to the degree of environmental predictability in rotifers.</title>
        <authorList>
            <person name="Franch-Gras L."/>
            <person name="Hahn C."/>
            <person name="Garcia-Roger E.M."/>
            <person name="Carmona M.J."/>
            <person name="Serra M."/>
            <person name="Gomez A."/>
        </authorList>
    </citation>
    <scope>NUCLEOTIDE SEQUENCE [LARGE SCALE GENOMIC DNA]</scope>
    <source>
        <strain evidence="1">HYR1</strain>
    </source>
</reference>
<protein>
    <submittedName>
        <fullName evidence="1">Uncharacterized protein</fullName>
    </submittedName>
</protein>
<dbReference type="AlphaFoldDB" id="A0A3M7SAQ5"/>
<dbReference type="OrthoDB" id="10531895at2759"/>